<keyword evidence="4 9" id="KW-0238">DNA-binding</keyword>
<dbReference type="AlphaFoldDB" id="A0A2J7THY3"/>
<dbReference type="OrthoDB" id="9782655at2"/>
<dbReference type="EMBL" id="PDZR01000007">
    <property type="protein sequence ID" value="PNG26391.1"/>
    <property type="molecule type" value="Genomic_DNA"/>
</dbReference>
<feature type="domain" description="Response regulatory" evidence="8">
    <location>
        <begin position="14"/>
        <end position="128"/>
    </location>
</feature>
<reference evidence="9 10" key="1">
    <citation type="submission" date="2017-10" db="EMBL/GenBank/DDBJ databases">
        <title>Genome announcement of Methylocella silvestris TVC from permafrost.</title>
        <authorList>
            <person name="Wang J."/>
            <person name="Geng K."/>
            <person name="Ul-Haque F."/>
            <person name="Crombie A.T."/>
            <person name="Street L.E."/>
            <person name="Wookey P.A."/>
            <person name="Murrell J.C."/>
            <person name="Pratscher J."/>
        </authorList>
    </citation>
    <scope>NUCLEOTIDE SEQUENCE [LARGE SCALE GENOMIC DNA]</scope>
    <source>
        <strain evidence="9 10">TVC</strain>
    </source>
</reference>
<dbReference type="CDD" id="cd06170">
    <property type="entry name" value="LuxR_C_like"/>
    <property type="match status" value="1"/>
</dbReference>
<sequence length="222" mass="23555">MKDSAEANAQEPAIVCVIDDEAEVRSALGSLLRASGYGVALFESPEAFCAAGAPDKPSCLVLDVRLKGSSGIDFQAELAQAGVLIPVIVMTGHGDIPMSVQAMKTGAIDFLPKPFEAEAMLAAVAAAIEHDRQRRASEAKEAGLRGAYQSLTAREREVMSLVVAGLMNKQVAARLDLSEITVKIHRGAMMKKMSAQSLADLVRMAEILNVRDVSAARFQTSV</sequence>
<name>A0A2J7THY3_METSI</name>
<evidence type="ECO:0000259" key="8">
    <source>
        <dbReference type="PROSITE" id="PS50110"/>
    </source>
</evidence>
<dbReference type="GO" id="GO:0006355">
    <property type="term" value="P:regulation of DNA-templated transcription"/>
    <property type="evidence" value="ECO:0007669"/>
    <property type="project" value="InterPro"/>
</dbReference>
<dbReference type="InterPro" id="IPR036388">
    <property type="entry name" value="WH-like_DNA-bd_sf"/>
</dbReference>
<dbReference type="Pfam" id="PF00072">
    <property type="entry name" value="Response_reg"/>
    <property type="match status" value="1"/>
</dbReference>
<organism evidence="9 10">
    <name type="scientific">Methylocella silvestris</name>
    <dbReference type="NCBI Taxonomy" id="199596"/>
    <lineage>
        <taxon>Bacteria</taxon>
        <taxon>Pseudomonadati</taxon>
        <taxon>Pseudomonadota</taxon>
        <taxon>Alphaproteobacteria</taxon>
        <taxon>Hyphomicrobiales</taxon>
        <taxon>Beijerinckiaceae</taxon>
        <taxon>Methylocella</taxon>
    </lineage>
</organism>
<evidence type="ECO:0000313" key="10">
    <source>
        <dbReference type="Proteomes" id="UP000236286"/>
    </source>
</evidence>
<comment type="caution">
    <text evidence="9">The sequence shown here is derived from an EMBL/GenBank/DDBJ whole genome shotgun (WGS) entry which is preliminary data.</text>
</comment>
<evidence type="ECO:0000256" key="3">
    <source>
        <dbReference type="ARBA" id="ARBA00023015"/>
    </source>
</evidence>
<feature type="domain" description="HTH luxR-type" evidence="7">
    <location>
        <begin position="144"/>
        <end position="209"/>
    </location>
</feature>
<dbReference type="Gene3D" id="1.10.10.10">
    <property type="entry name" value="Winged helix-like DNA-binding domain superfamily/Winged helix DNA-binding domain"/>
    <property type="match status" value="1"/>
</dbReference>
<evidence type="ECO:0000256" key="6">
    <source>
        <dbReference type="PROSITE-ProRule" id="PRU00169"/>
    </source>
</evidence>
<accession>A0A2J7THY3</accession>
<feature type="modified residue" description="4-aspartylphosphate" evidence="6">
    <location>
        <position position="63"/>
    </location>
</feature>
<evidence type="ECO:0000313" key="9">
    <source>
        <dbReference type="EMBL" id="PNG26391.1"/>
    </source>
</evidence>
<keyword evidence="2" id="KW-0902">Two-component regulatory system</keyword>
<dbReference type="SMART" id="SM00421">
    <property type="entry name" value="HTH_LUXR"/>
    <property type="match status" value="1"/>
</dbReference>
<keyword evidence="5" id="KW-0804">Transcription</keyword>
<dbReference type="InterPro" id="IPR011006">
    <property type="entry name" value="CheY-like_superfamily"/>
</dbReference>
<dbReference type="InterPro" id="IPR016032">
    <property type="entry name" value="Sig_transdc_resp-reg_C-effctor"/>
</dbReference>
<dbReference type="PANTHER" id="PTHR44688:SF16">
    <property type="entry name" value="DNA-BINDING TRANSCRIPTIONAL ACTIVATOR DEVR_DOSR"/>
    <property type="match status" value="1"/>
</dbReference>
<dbReference type="FunFam" id="3.40.50.2300:FF:000018">
    <property type="entry name" value="DNA-binding transcriptional regulator NtrC"/>
    <property type="match status" value="1"/>
</dbReference>
<dbReference type="InterPro" id="IPR001789">
    <property type="entry name" value="Sig_transdc_resp-reg_receiver"/>
</dbReference>
<dbReference type="SUPFAM" id="SSF52172">
    <property type="entry name" value="CheY-like"/>
    <property type="match status" value="1"/>
</dbReference>
<dbReference type="InterPro" id="IPR000792">
    <property type="entry name" value="Tscrpt_reg_LuxR_C"/>
</dbReference>
<dbReference type="GO" id="GO:0003677">
    <property type="term" value="F:DNA binding"/>
    <property type="evidence" value="ECO:0007669"/>
    <property type="project" value="UniProtKB-KW"/>
</dbReference>
<evidence type="ECO:0000256" key="5">
    <source>
        <dbReference type="ARBA" id="ARBA00023163"/>
    </source>
</evidence>
<keyword evidence="3" id="KW-0805">Transcription regulation</keyword>
<dbReference type="RefSeq" id="WP_102843275.1">
    <property type="nucleotide sequence ID" value="NZ_PDZR01000007.1"/>
</dbReference>
<gene>
    <name evidence="9" type="ORF">CR492_08260</name>
</gene>
<dbReference type="PROSITE" id="PS50043">
    <property type="entry name" value="HTH_LUXR_2"/>
    <property type="match status" value="1"/>
</dbReference>
<dbReference type="PRINTS" id="PR00038">
    <property type="entry name" value="HTHLUXR"/>
</dbReference>
<dbReference type="SUPFAM" id="SSF46894">
    <property type="entry name" value="C-terminal effector domain of the bipartite response regulators"/>
    <property type="match status" value="1"/>
</dbReference>
<dbReference type="Gene3D" id="3.40.50.2300">
    <property type="match status" value="1"/>
</dbReference>
<keyword evidence="1 6" id="KW-0597">Phosphoprotein</keyword>
<dbReference type="PROSITE" id="PS00622">
    <property type="entry name" value="HTH_LUXR_1"/>
    <property type="match status" value="1"/>
</dbReference>
<protein>
    <submittedName>
        <fullName evidence="9">DNA-binding response regulator</fullName>
    </submittedName>
</protein>
<dbReference type="SMART" id="SM00448">
    <property type="entry name" value="REC"/>
    <property type="match status" value="1"/>
</dbReference>
<evidence type="ECO:0000259" key="7">
    <source>
        <dbReference type="PROSITE" id="PS50043"/>
    </source>
</evidence>
<dbReference type="Proteomes" id="UP000236286">
    <property type="component" value="Unassembled WGS sequence"/>
</dbReference>
<evidence type="ECO:0000256" key="2">
    <source>
        <dbReference type="ARBA" id="ARBA00023012"/>
    </source>
</evidence>
<evidence type="ECO:0000256" key="1">
    <source>
        <dbReference type="ARBA" id="ARBA00022553"/>
    </source>
</evidence>
<proteinExistence type="predicted"/>
<dbReference type="GO" id="GO:0000160">
    <property type="term" value="P:phosphorelay signal transduction system"/>
    <property type="evidence" value="ECO:0007669"/>
    <property type="project" value="UniProtKB-KW"/>
</dbReference>
<dbReference type="PANTHER" id="PTHR44688">
    <property type="entry name" value="DNA-BINDING TRANSCRIPTIONAL ACTIVATOR DEVR_DOSR"/>
    <property type="match status" value="1"/>
</dbReference>
<dbReference type="PROSITE" id="PS50110">
    <property type="entry name" value="RESPONSE_REGULATORY"/>
    <property type="match status" value="1"/>
</dbReference>
<evidence type="ECO:0000256" key="4">
    <source>
        <dbReference type="ARBA" id="ARBA00023125"/>
    </source>
</evidence>
<dbReference type="Pfam" id="PF00196">
    <property type="entry name" value="GerE"/>
    <property type="match status" value="1"/>
</dbReference>